<dbReference type="PROSITE" id="PS51194">
    <property type="entry name" value="HELICASE_CTER"/>
    <property type="match status" value="1"/>
</dbReference>
<keyword evidence="6" id="KW-0238">DNA-binding</keyword>
<dbReference type="SMART" id="SM00487">
    <property type="entry name" value="DEXDc"/>
    <property type="match status" value="1"/>
</dbReference>
<evidence type="ECO:0000256" key="6">
    <source>
        <dbReference type="ARBA" id="ARBA00023125"/>
    </source>
</evidence>
<dbReference type="InterPro" id="IPR001650">
    <property type="entry name" value="Helicase_C-like"/>
</dbReference>
<accession>A0ABZ3EAT8</accession>
<dbReference type="SUPFAM" id="SSF52540">
    <property type="entry name" value="P-loop containing nucleoside triphosphate hydrolases"/>
    <property type="match status" value="1"/>
</dbReference>
<dbReference type="SMART" id="SM00490">
    <property type="entry name" value="HELICc"/>
    <property type="match status" value="1"/>
</dbReference>
<evidence type="ECO:0000256" key="3">
    <source>
        <dbReference type="ARBA" id="ARBA00022801"/>
    </source>
</evidence>
<gene>
    <name evidence="10" type="ORF">AAGT77_20615</name>
</gene>
<feature type="domain" description="Helicase ATP-binding" evidence="8">
    <location>
        <begin position="273"/>
        <end position="425"/>
    </location>
</feature>
<evidence type="ECO:0000259" key="9">
    <source>
        <dbReference type="PROSITE" id="PS51194"/>
    </source>
</evidence>
<sequence>MSTKKGKKGSQLGRLQQLGPKELWQVPLLLPKGWDDLRFPIEHFGCLAPGGTEPVVVVGLIAFEPDVRFGKVPKTIVTLWDADRNPVKVSFFGDTRSLNLTKGRRIAVSGIPTEWSGQIYLNNPSIVEEAWLGRMRPIYPGKPKSIKAETVRGKMLELLPKAIPEATAKLKESIQAYKPVGELMAKLGYEGVELEKVIRAAHVPKTAEAGEKAQRILESIAAFHRVSDAARYSPPKRTKTLPVSSRDAEAFAKRLPFTLDTGQMAAIEDMVSRLAGQTPMRHMISGDVGSGKTAVFACVAAVVAKAGGRVAIMAPMGVLARQTLEKINQWWPEISSELVTGDTPGTAEVSSRIKSAAIIAGSTALLHREVGDLDLVIVDEQQRFSRAQREGLCRQGDEHLIEATATCIPRSMALVKFGQWSFSRLNGAHVKKNIITDIVRLGASKEPIQKTIMKKIQSTLDAGREVLIIYPLREASEPDTRTRSVDEAARKFEKLYPGMVATISGGMKEEEKNAAIEQIQTRQKRILVGTSVIEVGVDIPGLQRVVVVNPERMGLAALHQIRGRVARAGGQGYMDLYVPDPIAPHSAQRLKALVDTQDGFRLTEMDMELRGVGDISQESSRQSGSDETLLFGRVVTYDAIKSVEELI</sequence>
<name>A0ABZ3EAT8_9GAMM</name>
<reference evidence="10 11" key="1">
    <citation type="submission" date="2024-04" db="EMBL/GenBank/DDBJ databases">
        <title>Marinobacter sp. SBY-1.</title>
        <authorList>
            <person name="Pan C."/>
        </authorList>
    </citation>
    <scope>NUCLEOTIDE SEQUENCE [LARGE SCALE GENOMIC DNA]</scope>
    <source>
        <strain evidence="10 11">SBY-1</strain>
        <plasmid evidence="10 11">unnamed2</plasmid>
    </source>
</reference>
<dbReference type="Proteomes" id="UP001445268">
    <property type="component" value="Plasmid unnamed2"/>
</dbReference>
<evidence type="ECO:0000256" key="4">
    <source>
        <dbReference type="ARBA" id="ARBA00022806"/>
    </source>
</evidence>
<dbReference type="PANTHER" id="PTHR47964">
    <property type="entry name" value="ATP-DEPENDENT DNA HELICASE HOMOLOG RECG, CHLOROPLASTIC"/>
    <property type="match status" value="1"/>
</dbReference>
<dbReference type="Gene3D" id="3.40.50.300">
    <property type="entry name" value="P-loop containing nucleotide triphosphate hydrolases"/>
    <property type="match status" value="2"/>
</dbReference>
<keyword evidence="1" id="KW-0547">Nucleotide-binding</keyword>
<evidence type="ECO:0000256" key="7">
    <source>
        <dbReference type="ARBA" id="ARBA00023204"/>
    </source>
</evidence>
<protein>
    <submittedName>
        <fullName evidence="10">Helicase-related protein</fullName>
    </submittedName>
</protein>
<dbReference type="InterPro" id="IPR014001">
    <property type="entry name" value="Helicase_ATP-bd"/>
</dbReference>
<keyword evidence="7" id="KW-0234">DNA repair</keyword>
<dbReference type="PROSITE" id="PS51192">
    <property type="entry name" value="HELICASE_ATP_BIND_1"/>
    <property type="match status" value="1"/>
</dbReference>
<organism evidence="10 11">
    <name type="scientific">Marinobacter alkaliphilus</name>
    <dbReference type="NCBI Taxonomy" id="254719"/>
    <lineage>
        <taxon>Bacteria</taxon>
        <taxon>Pseudomonadati</taxon>
        <taxon>Pseudomonadota</taxon>
        <taxon>Gammaproteobacteria</taxon>
        <taxon>Pseudomonadales</taxon>
        <taxon>Marinobacteraceae</taxon>
        <taxon>Marinobacter</taxon>
    </lineage>
</organism>
<dbReference type="GO" id="GO:0004386">
    <property type="term" value="F:helicase activity"/>
    <property type="evidence" value="ECO:0007669"/>
    <property type="project" value="UniProtKB-KW"/>
</dbReference>
<evidence type="ECO:0000256" key="1">
    <source>
        <dbReference type="ARBA" id="ARBA00022741"/>
    </source>
</evidence>
<dbReference type="EMBL" id="CP152382">
    <property type="protein sequence ID" value="XAF56160.1"/>
    <property type="molecule type" value="Genomic_DNA"/>
</dbReference>
<evidence type="ECO:0000256" key="5">
    <source>
        <dbReference type="ARBA" id="ARBA00022840"/>
    </source>
</evidence>
<dbReference type="InterPro" id="IPR027417">
    <property type="entry name" value="P-loop_NTPase"/>
</dbReference>
<keyword evidence="4 10" id="KW-0347">Helicase</keyword>
<dbReference type="InterPro" id="IPR047112">
    <property type="entry name" value="RecG/Mfd"/>
</dbReference>
<keyword evidence="3" id="KW-0378">Hydrolase</keyword>
<proteinExistence type="predicted"/>
<keyword evidence="11" id="KW-1185">Reference proteome</keyword>
<evidence type="ECO:0000313" key="11">
    <source>
        <dbReference type="Proteomes" id="UP001445268"/>
    </source>
</evidence>
<feature type="domain" description="Helicase C-terminal" evidence="9">
    <location>
        <begin position="455"/>
        <end position="613"/>
    </location>
</feature>
<dbReference type="RefSeq" id="WP_342632708.1">
    <property type="nucleotide sequence ID" value="NZ_CP152382.1"/>
</dbReference>
<dbReference type="Pfam" id="PF00270">
    <property type="entry name" value="DEAD"/>
    <property type="match status" value="1"/>
</dbReference>
<keyword evidence="2" id="KW-0227">DNA damage</keyword>
<dbReference type="PANTHER" id="PTHR47964:SF1">
    <property type="entry name" value="ATP-DEPENDENT DNA HELICASE HOMOLOG RECG, CHLOROPLASTIC"/>
    <property type="match status" value="1"/>
</dbReference>
<geneLocation type="plasmid" evidence="10 11">
    <name>unnamed2</name>
</geneLocation>
<evidence type="ECO:0000256" key="2">
    <source>
        <dbReference type="ARBA" id="ARBA00022763"/>
    </source>
</evidence>
<evidence type="ECO:0000259" key="8">
    <source>
        <dbReference type="PROSITE" id="PS51192"/>
    </source>
</evidence>
<dbReference type="Pfam" id="PF00271">
    <property type="entry name" value="Helicase_C"/>
    <property type="match status" value="1"/>
</dbReference>
<evidence type="ECO:0000313" key="10">
    <source>
        <dbReference type="EMBL" id="XAF56160.1"/>
    </source>
</evidence>
<keyword evidence="5" id="KW-0067">ATP-binding</keyword>
<keyword evidence="10" id="KW-0614">Plasmid</keyword>
<dbReference type="InterPro" id="IPR011545">
    <property type="entry name" value="DEAD/DEAH_box_helicase_dom"/>
</dbReference>